<evidence type="ECO:0000259" key="1">
    <source>
        <dbReference type="Pfam" id="PF06094"/>
    </source>
</evidence>
<comment type="caution">
    <text evidence="2">The sequence shown here is derived from an EMBL/GenBank/DDBJ whole genome shotgun (WGS) entry which is preliminary data.</text>
</comment>
<feature type="domain" description="Gamma-glutamylcyclotransferase AIG2-like" evidence="1">
    <location>
        <begin position="9"/>
        <end position="114"/>
    </location>
</feature>
<dbReference type="InterPro" id="IPR009288">
    <property type="entry name" value="AIG2-like_dom"/>
</dbReference>
<name>A0ABT0SAQ0_9SPHN</name>
<dbReference type="InterPro" id="IPR036568">
    <property type="entry name" value="GGCT-like_sf"/>
</dbReference>
<evidence type="ECO:0000313" key="3">
    <source>
        <dbReference type="Proteomes" id="UP001165383"/>
    </source>
</evidence>
<organism evidence="2 3">
    <name type="scientific">Sphingomonas brevis</name>
    <dbReference type="NCBI Taxonomy" id="2908206"/>
    <lineage>
        <taxon>Bacteria</taxon>
        <taxon>Pseudomonadati</taxon>
        <taxon>Pseudomonadota</taxon>
        <taxon>Alphaproteobacteria</taxon>
        <taxon>Sphingomonadales</taxon>
        <taxon>Sphingomonadaceae</taxon>
        <taxon>Sphingomonas</taxon>
    </lineage>
</organism>
<sequence length="119" mass="13092">MTRPADVALFSYGTLQLREVQLANYGRELDGSPDALLGHRLIRLADRDPNAVRISGAKTHMVVRHTGDPADRVPGVVYLLTAEELAETDRYEGSDYGRAELPLESGRRALVYVEPEADG</sequence>
<gene>
    <name evidence="2" type="ORF">LZ518_10140</name>
</gene>
<keyword evidence="3" id="KW-1185">Reference proteome</keyword>
<proteinExistence type="predicted"/>
<dbReference type="CDD" id="cd06661">
    <property type="entry name" value="GGCT_like"/>
    <property type="match status" value="1"/>
</dbReference>
<reference evidence="2" key="1">
    <citation type="submission" date="2022-05" db="EMBL/GenBank/DDBJ databases">
        <authorList>
            <person name="Jo J.-H."/>
            <person name="Im W.-T."/>
        </authorList>
    </citation>
    <scope>NUCLEOTIDE SEQUENCE</scope>
    <source>
        <strain evidence="2">RB56-2</strain>
    </source>
</reference>
<protein>
    <submittedName>
        <fullName evidence="2">Gamma-glutamylcyclotransferase</fullName>
    </submittedName>
</protein>
<dbReference type="EMBL" id="JAMGBB010000001">
    <property type="protein sequence ID" value="MCL6741491.1"/>
    <property type="molecule type" value="Genomic_DNA"/>
</dbReference>
<dbReference type="Proteomes" id="UP001165383">
    <property type="component" value="Unassembled WGS sequence"/>
</dbReference>
<dbReference type="Pfam" id="PF06094">
    <property type="entry name" value="GGACT"/>
    <property type="match status" value="1"/>
</dbReference>
<dbReference type="SUPFAM" id="SSF110857">
    <property type="entry name" value="Gamma-glutamyl cyclotransferase-like"/>
    <property type="match status" value="1"/>
</dbReference>
<accession>A0ABT0SAQ0</accession>
<dbReference type="Gene3D" id="3.10.490.10">
    <property type="entry name" value="Gamma-glutamyl cyclotransferase-like"/>
    <property type="match status" value="1"/>
</dbReference>
<dbReference type="RefSeq" id="WP_249915872.1">
    <property type="nucleotide sequence ID" value="NZ_JAMGBB010000001.1"/>
</dbReference>
<dbReference type="InterPro" id="IPR013024">
    <property type="entry name" value="GGCT-like"/>
</dbReference>
<evidence type="ECO:0000313" key="2">
    <source>
        <dbReference type="EMBL" id="MCL6741491.1"/>
    </source>
</evidence>